<evidence type="ECO:0000256" key="3">
    <source>
        <dbReference type="ARBA" id="ARBA00022614"/>
    </source>
</evidence>
<name>A0A815G8W2_9BILA</name>
<dbReference type="PROSITE" id="PS51996">
    <property type="entry name" value="TR_MART"/>
    <property type="match status" value="1"/>
</dbReference>
<keyword evidence="2" id="KW-0343">GTPase activation</keyword>
<sequence length="513" mass="59072">MASKYQEDSATIKGSLRYFDVQNEPHKMLLPIEGYEYLPLMPLEETVKSLEQLIPNIQRKVYIAQQNSEEPRDNLTVNESAAIQLYTMEWEPYSQCLYFVLNSALRSENRQQLKPFFAYLKLLLTALFKLPSEKRRVYRGTNLDLSAQYAKGTTVTWWGLTSCTEYRDNLESPQFLDKRGIRTLFIIECENGKMIRHHSFSANENEILLSPGTQFTVVDNYVERLNTHIIHLREVTRPFRPLQSPFVSSSDSPTISVKEKNEMDICKPSHPSISSKSLILDVTTVIPSQYRNKWLEDEINKRRTDEIILLSEKRLADQDVEMIAEKLQKNTKWRQLWLHSNQIMWLGGKYLSEALTMNSTLEQLWLGDNSIRDRGVKWIAMALKTNKKLKVIALNHNGIGDDGCRELSEMLKVNQTLEQLILSMNKITDKGAKFIADALAANTTLTHLYLNNNQITNSSIDILCEALKRNRVLIELDLSGNTRISESAKDKLEQLLKPLKDCQKSNGEYCVLS</sequence>
<dbReference type="InterPro" id="IPR032675">
    <property type="entry name" value="LRR_dom_sf"/>
</dbReference>
<keyword evidence="9" id="KW-0521">NADP</keyword>
<dbReference type="EMBL" id="CAJNOK010017950">
    <property type="protein sequence ID" value="CAF1273287.1"/>
    <property type="molecule type" value="Genomic_DNA"/>
</dbReference>
<dbReference type="EC" id="2.4.2.31" evidence="9"/>
<dbReference type="AlphaFoldDB" id="A0A815G8W2"/>
<evidence type="ECO:0000256" key="7">
    <source>
        <dbReference type="ARBA" id="ARBA00022737"/>
    </source>
</evidence>
<dbReference type="PANTHER" id="PTHR24113">
    <property type="entry name" value="RAN GTPASE-ACTIVATING PROTEIN 1"/>
    <property type="match status" value="1"/>
</dbReference>
<keyword evidence="5 9" id="KW-0808">Transferase</keyword>
<dbReference type="InterPro" id="IPR000768">
    <property type="entry name" value="ART"/>
</dbReference>
<comment type="caution">
    <text evidence="11">The sequence shown here is derived from an EMBL/GenBank/DDBJ whole genome shotgun (WGS) entry which is preliminary data.</text>
</comment>
<dbReference type="Proteomes" id="UP000681722">
    <property type="component" value="Unassembled WGS sequence"/>
</dbReference>
<keyword evidence="4 9" id="KW-0328">Glycosyltransferase</keyword>
<gene>
    <name evidence="11" type="ORF">GPM918_LOCUS30163</name>
    <name evidence="10" type="ORF">OVA965_LOCUS27290</name>
    <name evidence="13" type="ORF">SRO942_LOCUS30767</name>
    <name evidence="12" type="ORF">TMI583_LOCUS28032</name>
</gene>
<organism evidence="11 14">
    <name type="scientific">Didymodactylos carnosus</name>
    <dbReference type="NCBI Taxonomy" id="1234261"/>
    <lineage>
        <taxon>Eukaryota</taxon>
        <taxon>Metazoa</taxon>
        <taxon>Spiralia</taxon>
        <taxon>Gnathifera</taxon>
        <taxon>Rotifera</taxon>
        <taxon>Eurotatoria</taxon>
        <taxon>Bdelloidea</taxon>
        <taxon>Philodinida</taxon>
        <taxon>Philodinidae</taxon>
        <taxon>Didymodactylos</taxon>
    </lineage>
</organism>
<evidence type="ECO:0000256" key="6">
    <source>
        <dbReference type="ARBA" id="ARBA00022695"/>
    </source>
</evidence>
<evidence type="ECO:0000313" key="11">
    <source>
        <dbReference type="EMBL" id="CAF1335449.1"/>
    </source>
</evidence>
<dbReference type="GO" id="GO:0006913">
    <property type="term" value="P:nucleocytoplasmic transport"/>
    <property type="evidence" value="ECO:0007669"/>
    <property type="project" value="TreeGrafter"/>
</dbReference>
<accession>A0A815G8W2</accession>
<dbReference type="GO" id="GO:0005634">
    <property type="term" value="C:nucleus"/>
    <property type="evidence" value="ECO:0007669"/>
    <property type="project" value="TreeGrafter"/>
</dbReference>
<dbReference type="Gene3D" id="3.90.176.10">
    <property type="entry name" value="Toxin ADP-ribosyltransferase, Chain A, domain 1"/>
    <property type="match status" value="1"/>
</dbReference>
<dbReference type="EMBL" id="CAJOBA010039507">
    <property type="protein sequence ID" value="CAF4078540.1"/>
    <property type="molecule type" value="Genomic_DNA"/>
</dbReference>
<comment type="catalytic activity">
    <reaction evidence="8 9">
        <text>L-arginyl-[protein] + NAD(+) = N(omega)-(ADP-D-ribosyl)-L-arginyl-[protein] + nicotinamide + H(+)</text>
        <dbReference type="Rhea" id="RHEA:19149"/>
        <dbReference type="Rhea" id="RHEA-COMP:10532"/>
        <dbReference type="Rhea" id="RHEA-COMP:15087"/>
        <dbReference type="ChEBI" id="CHEBI:15378"/>
        <dbReference type="ChEBI" id="CHEBI:17154"/>
        <dbReference type="ChEBI" id="CHEBI:29965"/>
        <dbReference type="ChEBI" id="CHEBI:57540"/>
        <dbReference type="ChEBI" id="CHEBI:142554"/>
        <dbReference type="EC" id="2.4.2.31"/>
    </reaction>
</comment>
<dbReference type="InterPro" id="IPR027038">
    <property type="entry name" value="RanGap"/>
</dbReference>
<dbReference type="Pfam" id="PF13516">
    <property type="entry name" value="LRR_6"/>
    <property type="match status" value="3"/>
</dbReference>
<dbReference type="GO" id="GO:0031267">
    <property type="term" value="F:small GTPase binding"/>
    <property type="evidence" value="ECO:0007669"/>
    <property type="project" value="TreeGrafter"/>
</dbReference>
<evidence type="ECO:0000313" key="13">
    <source>
        <dbReference type="EMBL" id="CAF4192226.1"/>
    </source>
</evidence>
<dbReference type="GO" id="GO:0016779">
    <property type="term" value="F:nucleotidyltransferase activity"/>
    <property type="evidence" value="ECO:0007669"/>
    <property type="project" value="UniProtKB-KW"/>
</dbReference>
<keyword evidence="7" id="KW-0677">Repeat</keyword>
<dbReference type="OrthoDB" id="272549at2759"/>
<dbReference type="EMBL" id="CAJNOQ010014125">
    <property type="protein sequence ID" value="CAF1335449.1"/>
    <property type="molecule type" value="Genomic_DNA"/>
</dbReference>
<evidence type="ECO:0000256" key="9">
    <source>
        <dbReference type="RuleBase" id="RU361228"/>
    </source>
</evidence>
<dbReference type="GO" id="GO:0005829">
    <property type="term" value="C:cytosol"/>
    <property type="evidence" value="ECO:0007669"/>
    <property type="project" value="TreeGrafter"/>
</dbReference>
<dbReference type="SUPFAM" id="SSF52047">
    <property type="entry name" value="RNI-like"/>
    <property type="match status" value="1"/>
</dbReference>
<proteinExistence type="inferred from homology"/>
<keyword evidence="6" id="KW-0548">Nucleotidyltransferase</keyword>
<comment type="similarity">
    <text evidence="1 9">Belongs to the Arg-specific ADP-ribosyltransferase family.</text>
</comment>
<evidence type="ECO:0000256" key="8">
    <source>
        <dbReference type="ARBA" id="ARBA00047597"/>
    </source>
</evidence>
<dbReference type="GO" id="GO:0048471">
    <property type="term" value="C:perinuclear region of cytoplasm"/>
    <property type="evidence" value="ECO:0007669"/>
    <property type="project" value="TreeGrafter"/>
</dbReference>
<dbReference type="Proteomes" id="UP000677228">
    <property type="component" value="Unassembled WGS sequence"/>
</dbReference>
<dbReference type="SUPFAM" id="SSF56399">
    <property type="entry name" value="ADP-ribosylation"/>
    <property type="match status" value="1"/>
</dbReference>
<dbReference type="Gene3D" id="3.80.10.10">
    <property type="entry name" value="Ribonuclease Inhibitor"/>
    <property type="match status" value="2"/>
</dbReference>
<dbReference type="Proteomes" id="UP000682733">
    <property type="component" value="Unassembled WGS sequence"/>
</dbReference>
<evidence type="ECO:0000313" key="10">
    <source>
        <dbReference type="EMBL" id="CAF1273287.1"/>
    </source>
</evidence>
<evidence type="ECO:0000313" key="12">
    <source>
        <dbReference type="EMBL" id="CAF4078540.1"/>
    </source>
</evidence>
<dbReference type="Pfam" id="PF01129">
    <property type="entry name" value="ART"/>
    <property type="match status" value="1"/>
</dbReference>
<keyword evidence="9" id="KW-0520">NAD</keyword>
<evidence type="ECO:0000256" key="5">
    <source>
        <dbReference type="ARBA" id="ARBA00022679"/>
    </source>
</evidence>
<dbReference type="PANTHER" id="PTHR24113:SF12">
    <property type="entry name" value="RAN GTPASE-ACTIVATING PROTEIN 1"/>
    <property type="match status" value="1"/>
</dbReference>
<protein>
    <recommendedName>
        <fullName evidence="9">NAD(P)(+)--arginine ADP-ribosyltransferase</fullName>
        <ecNumber evidence="9">2.4.2.31</ecNumber>
    </recommendedName>
    <alternativeName>
        <fullName evidence="9">Mono(ADP-ribosyl)transferase</fullName>
    </alternativeName>
</protein>
<dbReference type="InterPro" id="IPR001611">
    <property type="entry name" value="Leu-rich_rpt"/>
</dbReference>
<keyword evidence="3" id="KW-0433">Leucine-rich repeat</keyword>
<evidence type="ECO:0000256" key="4">
    <source>
        <dbReference type="ARBA" id="ARBA00022676"/>
    </source>
</evidence>
<dbReference type="Proteomes" id="UP000663829">
    <property type="component" value="Unassembled WGS sequence"/>
</dbReference>
<dbReference type="EMBL" id="CAJOBC010055639">
    <property type="protein sequence ID" value="CAF4192226.1"/>
    <property type="molecule type" value="Genomic_DNA"/>
</dbReference>
<dbReference type="GO" id="GO:0106274">
    <property type="term" value="F:NAD+-protein-arginine ADP-ribosyltransferase activity"/>
    <property type="evidence" value="ECO:0007669"/>
    <property type="project" value="UniProtKB-EC"/>
</dbReference>
<evidence type="ECO:0000256" key="2">
    <source>
        <dbReference type="ARBA" id="ARBA00022468"/>
    </source>
</evidence>
<evidence type="ECO:0000313" key="14">
    <source>
        <dbReference type="Proteomes" id="UP000663829"/>
    </source>
</evidence>
<reference evidence="11" key="1">
    <citation type="submission" date="2021-02" db="EMBL/GenBank/DDBJ databases">
        <authorList>
            <person name="Nowell W R."/>
        </authorList>
    </citation>
    <scope>NUCLEOTIDE SEQUENCE</scope>
</reference>
<keyword evidence="14" id="KW-1185">Reference proteome</keyword>
<evidence type="ECO:0000256" key="1">
    <source>
        <dbReference type="ARBA" id="ARBA00009558"/>
    </source>
</evidence>
<dbReference type="SMART" id="SM00368">
    <property type="entry name" value="LRR_RI"/>
    <property type="match status" value="6"/>
</dbReference>
<dbReference type="GO" id="GO:0005096">
    <property type="term" value="F:GTPase activator activity"/>
    <property type="evidence" value="ECO:0007669"/>
    <property type="project" value="UniProtKB-KW"/>
</dbReference>